<dbReference type="AlphaFoldDB" id="A0A238UDP2"/>
<proteinExistence type="predicted"/>
<dbReference type="EMBL" id="LT899436">
    <property type="protein sequence ID" value="SNR17323.1"/>
    <property type="molecule type" value="Genomic_DNA"/>
</dbReference>
<feature type="signal peptide" evidence="1">
    <location>
        <begin position="1"/>
        <end position="24"/>
    </location>
</feature>
<sequence length="552" mass="63053">MKTMIKKYLIALSLFSFFSLSVLSQDKFGPITLSYGQEIEDNKQKIVQISGEINGKIYTLANKGKKYYVKVFDSAEMKLISTNLIEFPELKNKDLDFESLKVIGNKIYVFGSMYDRKNKEFDLAAIEINADGTLNDAQKVIFKTPVTKKKERGAFYFKKSPVENKLLVMHATLFDKEEAIQYEIKLFDEDLNEITSHLEKVPFEDRRDLEFSISDFDISFKDDIFLIINESYRDRKQKKNIEKFEIHAFKKDKNYEKEVIKLDFENKEVINCAMLATQDGLLQFVGFYSSVNKRGKANWKLKGIYSGTVDINSNEVLNLKFNEFDYETKVKLIGERRAKKGKDVKPYYQTHSLIEKPNGGLILLSEYQLVYVGRTGGIGPLGITPIQFTKNEIIVTSLNPDGTVEWSNVIAKKQRAAYSTLSIGFFGFAGSSNFSVGVGIAIPVSQLGKGPEYLGAIPIFENGKLTVVFNDHKKNTGVTDIEEIRSLGNYNKSIPTAFTFDDNGKITRLDPQELQEERLILRPGVYYRKSPKEYIIYSSRRSKDKLGRLIID</sequence>
<keyword evidence="1" id="KW-0732">Signal</keyword>
<evidence type="ECO:0000313" key="2">
    <source>
        <dbReference type="EMBL" id="SNR17323.1"/>
    </source>
</evidence>
<evidence type="ECO:0008006" key="4">
    <source>
        <dbReference type="Google" id="ProtNLM"/>
    </source>
</evidence>
<protein>
    <recommendedName>
        <fullName evidence="4">Lipoprotein</fullName>
    </recommendedName>
</protein>
<reference evidence="2 3" key="1">
    <citation type="submission" date="2017-07" db="EMBL/GenBank/DDBJ databases">
        <authorList>
            <person name="Sun Z.S."/>
            <person name="Albrecht U."/>
            <person name="Echele G."/>
            <person name="Lee C.C."/>
        </authorList>
    </citation>
    <scope>NUCLEOTIDE SEQUENCE [LARGE SCALE GENOMIC DNA]</scope>
    <source>
        <strain evidence="3">type strain: KCTC 22618</strain>
    </source>
</reference>
<evidence type="ECO:0000313" key="3">
    <source>
        <dbReference type="Proteomes" id="UP000215214"/>
    </source>
</evidence>
<evidence type="ECO:0000256" key="1">
    <source>
        <dbReference type="SAM" id="SignalP"/>
    </source>
</evidence>
<feature type="chain" id="PRO_5012398802" description="Lipoprotein" evidence="1">
    <location>
        <begin position="25"/>
        <end position="552"/>
    </location>
</feature>
<dbReference type="Proteomes" id="UP000215214">
    <property type="component" value="Chromosome TJEJU"/>
</dbReference>
<dbReference type="KEGG" id="tje:TJEJU_3684"/>
<organism evidence="2 3">
    <name type="scientific">Tenacibaculum jejuense</name>
    <dbReference type="NCBI Taxonomy" id="584609"/>
    <lineage>
        <taxon>Bacteria</taxon>
        <taxon>Pseudomonadati</taxon>
        <taxon>Bacteroidota</taxon>
        <taxon>Flavobacteriia</taxon>
        <taxon>Flavobacteriales</taxon>
        <taxon>Flavobacteriaceae</taxon>
        <taxon>Tenacibaculum</taxon>
    </lineage>
</organism>
<name>A0A238UDP2_9FLAO</name>
<gene>
    <name evidence="2" type="ORF">TJEJU_3684</name>
</gene>
<accession>A0A238UDP2</accession>
<keyword evidence="3" id="KW-1185">Reference proteome</keyword>